<dbReference type="InterPro" id="IPR038418">
    <property type="entry name" value="6-PTP_synth/QueD_sf"/>
</dbReference>
<organism evidence="9 10">
    <name type="scientific">Peronospora matthiolae</name>
    <dbReference type="NCBI Taxonomy" id="2874970"/>
    <lineage>
        <taxon>Eukaryota</taxon>
        <taxon>Sar</taxon>
        <taxon>Stramenopiles</taxon>
        <taxon>Oomycota</taxon>
        <taxon>Peronosporomycetes</taxon>
        <taxon>Peronosporales</taxon>
        <taxon>Peronosporaceae</taxon>
        <taxon>Peronospora</taxon>
    </lineage>
</organism>
<dbReference type="Pfam" id="PF01242">
    <property type="entry name" value="PTPS"/>
    <property type="match status" value="1"/>
</dbReference>
<evidence type="ECO:0000256" key="3">
    <source>
        <dbReference type="ARBA" id="ARBA00009164"/>
    </source>
</evidence>
<evidence type="ECO:0000256" key="7">
    <source>
        <dbReference type="ARBA" id="ARBA00023007"/>
    </source>
</evidence>
<dbReference type="PANTHER" id="PTHR12589:SF7">
    <property type="entry name" value="6-PYRUVOYL TETRAHYDROBIOPTERIN SYNTHASE"/>
    <property type="match status" value="1"/>
</dbReference>
<comment type="cofactor">
    <cofactor evidence="1">
        <name>Zn(2+)</name>
        <dbReference type="ChEBI" id="CHEBI:29105"/>
    </cofactor>
</comment>
<comment type="pathway">
    <text evidence="2">Cofactor biosynthesis; tetrahydrobiopterin biosynthesis; tetrahydrobiopterin from 7,8-dihydroneopterin triphosphate: step 1/3.</text>
</comment>
<accession>A0AAV1UIK9</accession>
<dbReference type="GO" id="GO:0046872">
    <property type="term" value="F:metal ion binding"/>
    <property type="evidence" value="ECO:0007669"/>
    <property type="project" value="UniProtKB-KW"/>
</dbReference>
<reference evidence="9" key="1">
    <citation type="submission" date="2024-01" db="EMBL/GenBank/DDBJ databases">
        <authorList>
            <person name="Webb A."/>
        </authorList>
    </citation>
    <scope>NUCLEOTIDE SEQUENCE</scope>
    <source>
        <strain evidence="9">Pm1</strain>
    </source>
</reference>
<dbReference type="EMBL" id="CAKLBY020000193">
    <property type="protein sequence ID" value="CAK7933118.1"/>
    <property type="molecule type" value="Genomic_DNA"/>
</dbReference>
<dbReference type="AlphaFoldDB" id="A0AAV1UIK9"/>
<protein>
    <recommendedName>
        <fullName evidence="4">6-pyruvoyltetrahydropterin synthase</fullName>
        <ecNumber evidence="4">4.2.3.12</ecNumber>
    </recommendedName>
</protein>
<keyword evidence="7" id="KW-0783">Tetrahydrobiopterin biosynthesis</keyword>
<sequence>MASYGNLVKVHVSKDNLNFSAAHFIAIKGFREKLHGHNYCVEVSITAPMRRGGSMIDIREIKTISQTICNELNGSFLVPMHSDVLTISFTSTNVRIVTEDLAMFSFPKVDCSLLPIVHTSAEELAIYISDRLVETFTPAALLKQGVQKMNVIISEADQQFAIYERIILPEIPKS</sequence>
<evidence type="ECO:0000256" key="1">
    <source>
        <dbReference type="ARBA" id="ARBA00001947"/>
    </source>
</evidence>
<dbReference type="GO" id="GO:0003874">
    <property type="term" value="F:6-pyruvoyltetrahydropterin synthase activity"/>
    <property type="evidence" value="ECO:0007669"/>
    <property type="project" value="UniProtKB-EC"/>
</dbReference>
<keyword evidence="5" id="KW-0479">Metal-binding</keyword>
<dbReference type="Proteomes" id="UP001162060">
    <property type="component" value="Unassembled WGS sequence"/>
</dbReference>
<comment type="caution">
    <text evidence="9">The sequence shown here is derived from an EMBL/GenBank/DDBJ whole genome shotgun (WGS) entry which is preliminary data.</text>
</comment>
<evidence type="ECO:0000256" key="6">
    <source>
        <dbReference type="ARBA" id="ARBA00022833"/>
    </source>
</evidence>
<keyword evidence="8" id="KW-0456">Lyase</keyword>
<evidence type="ECO:0000313" key="10">
    <source>
        <dbReference type="Proteomes" id="UP001162060"/>
    </source>
</evidence>
<dbReference type="GO" id="GO:0006729">
    <property type="term" value="P:tetrahydrobiopterin biosynthetic process"/>
    <property type="evidence" value="ECO:0007669"/>
    <property type="project" value="UniProtKB-KW"/>
</dbReference>
<comment type="similarity">
    <text evidence="3">Belongs to the PTPS family.</text>
</comment>
<name>A0AAV1UIK9_9STRA</name>
<evidence type="ECO:0000256" key="4">
    <source>
        <dbReference type="ARBA" id="ARBA00013100"/>
    </source>
</evidence>
<evidence type="ECO:0000256" key="8">
    <source>
        <dbReference type="ARBA" id="ARBA00023239"/>
    </source>
</evidence>
<dbReference type="EC" id="4.2.3.12" evidence="4"/>
<dbReference type="SUPFAM" id="SSF55620">
    <property type="entry name" value="Tetrahydrobiopterin biosynthesis enzymes-like"/>
    <property type="match status" value="1"/>
</dbReference>
<proteinExistence type="inferred from homology"/>
<evidence type="ECO:0000256" key="2">
    <source>
        <dbReference type="ARBA" id="ARBA00005126"/>
    </source>
</evidence>
<evidence type="ECO:0000256" key="5">
    <source>
        <dbReference type="ARBA" id="ARBA00022723"/>
    </source>
</evidence>
<keyword evidence="6" id="KW-0862">Zinc</keyword>
<evidence type="ECO:0000313" key="9">
    <source>
        <dbReference type="EMBL" id="CAK7933118.1"/>
    </source>
</evidence>
<dbReference type="Gene3D" id="3.30.479.10">
    <property type="entry name" value="6-pyruvoyl tetrahydropterin synthase/QueD"/>
    <property type="match status" value="1"/>
</dbReference>
<dbReference type="InterPro" id="IPR007115">
    <property type="entry name" value="6-PTP_synth/QueD"/>
</dbReference>
<dbReference type="PANTHER" id="PTHR12589">
    <property type="entry name" value="PYRUVOYL TETRAHYDROBIOPTERIN SYNTHASE"/>
    <property type="match status" value="1"/>
</dbReference>
<gene>
    <name evidence="9" type="ORF">PM001_LOCUS18268</name>
</gene>